<keyword evidence="1" id="KW-0812">Transmembrane</keyword>
<feature type="transmembrane region" description="Helical" evidence="1">
    <location>
        <begin position="457"/>
        <end position="478"/>
    </location>
</feature>
<feature type="non-terminal residue" evidence="3">
    <location>
        <position position="593"/>
    </location>
</feature>
<dbReference type="STRING" id="118200.A0A093GUF0"/>
<dbReference type="PANTHER" id="PTHR31061">
    <property type="entry name" value="LD22376P"/>
    <property type="match status" value="1"/>
</dbReference>
<reference evidence="3 4" key="1">
    <citation type="submission" date="2014-04" db="EMBL/GenBank/DDBJ databases">
        <title>Genome evolution of avian class.</title>
        <authorList>
            <person name="Zhang G."/>
            <person name="Li C."/>
        </authorList>
    </citation>
    <scope>NUCLEOTIDE SEQUENCE [LARGE SCALE GENOMIC DNA]</scope>
    <source>
        <strain evidence="3">BGI_N307</strain>
    </source>
</reference>
<keyword evidence="1" id="KW-0472">Membrane</keyword>
<feature type="non-terminal residue" evidence="3">
    <location>
        <position position="1"/>
    </location>
</feature>
<dbReference type="GO" id="GO:0005765">
    <property type="term" value="C:lysosomal membrane"/>
    <property type="evidence" value="ECO:0007669"/>
    <property type="project" value="TreeGrafter"/>
</dbReference>
<feature type="transmembrane region" description="Helical" evidence="1">
    <location>
        <begin position="265"/>
        <end position="284"/>
    </location>
</feature>
<evidence type="ECO:0000259" key="2">
    <source>
        <dbReference type="Pfam" id="PF07786"/>
    </source>
</evidence>
<feature type="transmembrane region" description="Helical" evidence="1">
    <location>
        <begin position="530"/>
        <end position="547"/>
    </location>
</feature>
<dbReference type="Proteomes" id="UP000053875">
    <property type="component" value="Unassembled WGS sequence"/>
</dbReference>
<dbReference type="EMBL" id="KL216603">
    <property type="protein sequence ID" value="KFV70687.1"/>
    <property type="molecule type" value="Genomic_DNA"/>
</dbReference>
<keyword evidence="3" id="KW-0808">Transferase</keyword>
<dbReference type="PANTHER" id="PTHR31061:SF37">
    <property type="entry name" value="HEPARAN-ALPHA-GLUCOSAMINIDE N-ACETYLTRANSFERASE"/>
    <property type="match status" value="1"/>
</dbReference>
<organism evidence="3 4">
    <name type="scientific">Dryobates pubescens</name>
    <name type="common">Downy woodpecker</name>
    <name type="synonym">Picoides pubescens</name>
    <dbReference type="NCBI Taxonomy" id="118200"/>
    <lineage>
        <taxon>Eukaryota</taxon>
        <taxon>Metazoa</taxon>
        <taxon>Chordata</taxon>
        <taxon>Craniata</taxon>
        <taxon>Vertebrata</taxon>
        <taxon>Euteleostomi</taxon>
        <taxon>Archelosauria</taxon>
        <taxon>Archosauria</taxon>
        <taxon>Dinosauria</taxon>
        <taxon>Saurischia</taxon>
        <taxon>Theropoda</taxon>
        <taxon>Coelurosauria</taxon>
        <taxon>Aves</taxon>
        <taxon>Neognathae</taxon>
        <taxon>Neoaves</taxon>
        <taxon>Telluraves</taxon>
        <taxon>Coraciimorphae</taxon>
        <taxon>Piciformes</taxon>
        <taxon>Picidae</taxon>
        <taxon>Dryobates</taxon>
    </lineage>
</organism>
<proteinExistence type="predicted"/>
<feature type="transmembrane region" description="Helical" evidence="1">
    <location>
        <begin position="232"/>
        <end position="253"/>
    </location>
</feature>
<gene>
    <name evidence="3" type="ORF">N307_12340</name>
</gene>
<feature type="domain" description="Heparan-alpha-glucosaminide N-acetyltransferase catalytic" evidence="2">
    <location>
        <begin position="190"/>
        <end position="309"/>
    </location>
</feature>
<feature type="transmembrane region" description="Helical" evidence="1">
    <location>
        <begin position="197"/>
        <end position="217"/>
    </location>
</feature>
<feature type="transmembrane region" description="Helical" evidence="1">
    <location>
        <begin position="299"/>
        <end position="317"/>
    </location>
</feature>
<dbReference type="AlphaFoldDB" id="A0A093GUF0"/>
<dbReference type="Pfam" id="PF07786">
    <property type="entry name" value="HGSNAT_cat"/>
    <property type="match status" value="1"/>
</dbReference>
<accession>A0A093GUF0</accession>
<feature type="transmembrane region" description="Helical" evidence="1">
    <location>
        <begin position="498"/>
        <end position="518"/>
    </location>
</feature>
<protein>
    <submittedName>
        <fullName evidence="3">Heparan-alpha-glucosaminide N-acetyltransferase</fullName>
    </submittedName>
</protein>
<dbReference type="GO" id="GO:0007041">
    <property type="term" value="P:lysosomal transport"/>
    <property type="evidence" value="ECO:0007669"/>
    <property type="project" value="TreeGrafter"/>
</dbReference>
<name>A0A093GUF0_DRYPU</name>
<dbReference type="InterPro" id="IPR012429">
    <property type="entry name" value="HGSNAT_cat"/>
</dbReference>
<evidence type="ECO:0000313" key="3">
    <source>
        <dbReference type="EMBL" id="KFV70687.1"/>
    </source>
</evidence>
<evidence type="ECO:0000313" key="4">
    <source>
        <dbReference type="Proteomes" id="UP000053875"/>
    </source>
</evidence>
<feature type="transmembrane region" description="Helical" evidence="1">
    <location>
        <begin position="424"/>
        <end position="445"/>
    </location>
</feature>
<feature type="transmembrane region" description="Helical" evidence="1">
    <location>
        <begin position="567"/>
        <end position="585"/>
    </location>
</feature>
<keyword evidence="4" id="KW-1185">Reference proteome</keyword>
<keyword evidence="1" id="KW-1133">Transmembrane helix</keyword>
<dbReference type="GO" id="GO:0016740">
    <property type="term" value="F:transferase activity"/>
    <property type="evidence" value="ECO:0007669"/>
    <property type="project" value="UniProtKB-KW"/>
</dbReference>
<evidence type="ECO:0000256" key="1">
    <source>
        <dbReference type="SAM" id="Phobius"/>
    </source>
</evidence>
<feature type="transmembrane region" description="Helical" evidence="1">
    <location>
        <begin position="338"/>
        <end position="361"/>
    </location>
</feature>
<sequence>RMDQALLLVLNEQPEQGLRLATLSGSCHQCLYQFLAFVPPSNGSLRAPGTVSVMVDTQHSLTLQINDSLGDRELCKLQYHFGEFGNYSLVVKTLSTSTKTVSCDLVINEGPINSYLPILFAFLVYMGLFAILIVGHLSMKINLVRNWVYKTLNPRETDRLINSELGSPSAADSASSDPSRPLWSAAPRQRLRSLDTFRGLSLVIMVFVNYGGGKYWFFKHESWNGLTVADLVFPWFVFIMGTSILLSLSSMLRWGSSKQKVLGKIVWRSFLLILLGIIVVNPNYCLGPLSWDNLRIPGVLQRLGFTYLVVAGLELLFTKPGAESGTLETPCPALQDILPYWPQWICILALEVIWLCLTFLLPVPGCPRGYIGPGGIGDFGNYPNCTGGAAGYIDRLLLGEKHIYQHPSSSVIYQTTMPYDPEGILGTINSIFMAFLGLQVPLFFMAMCCNGKSRGNLGAGSLGFLFNNFLLQGMISAVLTKCSKEEGFIPVNKNLWSISYVTTTSCFAFILLSLMYYVVDVKRLWSGAPFFYPGMNSILVYIGHEVFENYFPFKWKIQDTQSHAEHLTQNLTATTLWVIISYLLYRRRIFWKI</sequence>
<feature type="transmembrane region" description="Helical" evidence="1">
    <location>
        <begin position="115"/>
        <end position="137"/>
    </location>
</feature>